<keyword evidence="1" id="KW-0732">Signal</keyword>
<evidence type="ECO:0000256" key="1">
    <source>
        <dbReference type="SAM" id="SignalP"/>
    </source>
</evidence>
<protein>
    <submittedName>
        <fullName evidence="3">Uncharacterized protein LOC114252392</fullName>
    </submittedName>
</protein>
<feature type="signal peptide" evidence="1">
    <location>
        <begin position="1"/>
        <end position="15"/>
    </location>
</feature>
<feature type="chain" id="PRO_5027084353" evidence="1">
    <location>
        <begin position="16"/>
        <end position="100"/>
    </location>
</feature>
<dbReference type="Proteomes" id="UP000504629">
    <property type="component" value="Unplaced"/>
</dbReference>
<sequence length="100" mass="11358">MKLVILLVCVALCSCQRPFYAGRRPIGFPTIQPSGVASRSSVDPLPPQLNGDKEYANRLDSLPIDQQPFWYINREKYNELMKNPKTYSQRPNGFIDNNGV</sequence>
<gene>
    <name evidence="3" type="primary">LOC114252392</name>
</gene>
<proteinExistence type="predicted"/>
<dbReference type="RefSeq" id="XP_028042677.1">
    <property type="nucleotide sequence ID" value="XM_028186876.1"/>
</dbReference>
<dbReference type="PROSITE" id="PS51257">
    <property type="entry name" value="PROKAR_LIPOPROTEIN"/>
    <property type="match status" value="1"/>
</dbReference>
<organism evidence="2 3">
    <name type="scientific">Bombyx mandarina</name>
    <name type="common">Wild silk moth</name>
    <name type="synonym">Wild silkworm</name>
    <dbReference type="NCBI Taxonomy" id="7092"/>
    <lineage>
        <taxon>Eukaryota</taxon>
        <taxon>Metazoa</taxon>
        <taxon>Ecdysozoa</taxon>
        <taxon>Arthropoda</taxon>
        <taxon>Hexapoda</taxon>
        <taxon>Insecta</taxon>
        <taxon>Pterygota</taxon>
        <taxon>Neoptera</taxon>
        <taxon>Endopterygota</taxon>
        <taxon>Lepidoptera</taxon>
        <taxon>Glossata</taxon>
        <taxon>Ditrysia</taxon>
        <taxon>Bombycoidea</taxon>
        <taxon>Bombycidae</taxon>
        <taxon>Bombycinae</taxon>
        <taxon>Bombyx</taxon>
    </lineage>
</organism>
<evidence type="ECO:0000313" key="2">
    <source>
        <dbReference type="Proteomes" id="UP000504629"/>
    </source>
</evidence>
<accession>A0A6J2KNZ2</accession>
<dbReference type="KEGG" id="bman:114252392"/>
<dbReference type="OrthoDB" id="6612236at2759"/>
<dbReference type="AlphaFoldDB" id="A0A6J2KNZ2"/>
<keyword evidence="2" id="KW-1185">Reference proteome</keyword>
<reference evidence="3" key="1">
    <citation type="submission" date="2025-08" db="UniProtKB">
        <authorList>
            <consortium name="RefSeq"/>
        </authorList>
    </citation>
    <scope>IDENTIFICATION</scope>
    <source>
        <tissue evidence="3">Silk gland</tissue>
    </source>
</reference>
<dbReference type="GeneID" id="114252392"/>
<name>A0A6J2KNZ2_BOMMA</name>
<evidence type="ECO:0000313" key="3">
    <source>
        <dbReference type="RefSeq" id="XP_028042677.1"/>
    </source>
</evidence>